<feature type="transmembrane region" description="Helical" evidence="6">
    <location>
        <begin position="12"/>
        <end position="34"/>
    </location>
</feature>
<dbReference type="Proteomes" id="UP000031014">
    <property type="component" value="Unassembled WGS sequence"/>
</dbReference>
<dbReference type="RefSeq" id="WP_041967082.1">
    <property type="nucleotide sequence ID" value="NZ_BASE01000083.1"/>
</dbReference>
<keyword evidence="2" id="KW-1003">Cell membrane</keyword>
<protein>
    <submittedName>
        <fullName evidence="8">Uncharacterized membrane protein Bsu2508 (YqfU)</fullName>
    </submittedName>
</protein>
<evidence type="ECO:0000256" key="6">
    <source>
        <dbReference type="SAM" id="Phobius"/>
    </source>
</evidence>
<sequence>MAATKKKRVIKEVTQLVTITIGAIIAAFGLDMFLVPNAILDGGVIGLSIIAAELTNISMSIYLILFNLPFLYIGYKRMGLKFTLRTLYGVIILSGATAYLHHFEPVTDDLFLATIIGAVILGTGVGLVIRAGGALDGTEIIAILVSKKRTVSVGQIVMVMNLFIFVLAALLVFSWETAMYSIITYFIAFKMIDVVVEGMEELKSVTIISDVPEEIAEALLKQLGRGMTYIQGQGVFSNEPKKIIYTIVSRIELSTVRSVVDDIDPNALVAIENVADVSGSNFDKSGGH</sequence>
<evidence type="ECO:0000256" key="5">
    <source>
        <dbReference type="ARBA" id="ARBA00023136"/>
    </source>
</evidence>
<feature type="transmembrane region" description="Helical" evidence="6">
    <location>
        <begin position="150"/>
        <end position="172"/>
    </location>
</feature>
<feature type="transmembrane region" description="Helical" evidence="6">
    <location>
        <begin position="87"/>
        <end position="104"/>
    </location>
</feature>
<dbReference type="PIRSF" id="PIRSF006483">
    <property type="entry name" value="Membrane_protein_YitT"/>
    <property type="match status" value="1"/>
</dbReference>
<evidence type="ECO:0000259" key="7">
    <source>
        <dbReference type="Pfam" id="PF10035"/>
    </source>
</evidence>
<name>A0A0A8XBC2_MESS1</name>
<dbReference type="PANTHER" id="PTHR33545:SF3">
    <property type="entry name" value="UPF0750 MEMBRANE PROTEIN YQFU"/>
    <property type="match status" value="1"/>
</dbReference>
<comment type="subcellular location">
    <subcellularLocation>
        <location evidence="1">Cell membrane</location>
        <topology evidence="1">Multi-pass membrane protein</topology>
    </subcellularLocation>
</comment>
<dbReference type="PANTHER" id="PTHR33545">
    <property type="entry name" value="UPF0750 MEMBRANE PROTEIN YITT-RELATED"/>
    <property type="match status" value="1"/>
</dbReference>
<dbReference type="InterPro" id="IPR019264">
    <property type="entry name" value="DUF2179"/>
</dbReference>
<dbReference type="EMBL" id="BASE01000083">
    <property type="protein sequence ID" value="GAM15426.1"/>
    <property type="molecule type" value="Genomic_DNA"/>
</dbReference>
<keyword evidence="5 6" id="KW-0472">Membrane</keyword>
<dbReference type="Pfam" id="PF02588">
    <property type="entry name" value="YitT_membrane"/>
    <property type="match status" value="1"/>
</dbReference>
<keyword evidence="4 6" id="KW-1133">Transmembrane helix</keyword>
<evidence type="ECO:0000256" key="2">
    <source>
        <dbReference type="ARBA" id="ARBA00022475"/>
    </source>
</evidence>
<reference evidence="8 9" key="1">
    <citation type="submission" date="2013-06" db="EMBL/GenBank/DDBJ databases">
        <title>Whole genome shotgun sequence of Bacillus selenatarsenatis SF-1.</title>
        <authorList>
            <person name="Kuroda M."/>
            <person name="Sei K."/>
            <person name="Yamashita M."/>
            <person name="Ike M."/>
        </authorList>
    </citation>
    <scope>NUCLEOTIDE SEQUENCE [LARGE SCALE GENOMIC DNA]</scope>
    <source>
        <strain evidence="8 9">SF-1</strain>
    </source>
</reference>
<feature type="transmembrane region" description="Helical" evidence="6">
    <location>
        <begin position="54"/>
        <end position="75"/>
    </location>
</feature>
<keyword evidence="3 6" id="KW-0812">Transmembrane</keyword>
<dbReference type="Pfam" id="PF10035">
    <property type="entry name" value="DUF2179"/>
    <property type="match status" value="1"/>
</dbReference>
<dbReference type="InterPro" id="IPR003740">
    <property type="entry name" value="YitT"/>
</dbReference>
<dbReference type="AlphaFoldDB" id="A0A0A8XBC2"/>
<evidence type="ECO:0000256" key="4">
    <source>
        <dbReference type="ARBA" id="ARBA00022989"/>
    </source>
</evidence>
<evidence type="ECO:0000313" key="8">
    <source>
        <dbReference type="EMBL" id="GAM15426.1"/>
    </source>
</evidence>
<dbReference type="InterPro" id="IPR015867">
    <property type="entry name" value="N-reg_PII/ATP_PRibTrfase_C"/>
</dbReference>
<dbReference type="InterPro" id="IPR051461">
    <property type="entry name" value="UPF0750_membrane"/>
</dbReference>
<gene>
    <name evidence="8" type="ORF">SAMD00020551_3583</name>
</gene>
<proteinExistence type="predicted"/>
<comment type="caution">
    <text evidence="8">The sequence shown here is derived from an EMBL/GenBank/DDBJ whole genome shotgun (WGS) entry which is preliminary data.</text>
</comment>
<organism evidence="8 9">
    <name type="scientific">Mesobacillus selenatarsenatis (strain DSM 18680 / JCM 14380 / FERM P-15431 / SF-1)</name>
    <dbReference type="NCBI Taxonomy" id="1321606"/>
    <lineage>
        <taxon>Bacteria</taxon>
        <taxon>Bacillati</taxon>
        <taxon>Bacillota</taxon>
        <taxon>Bacilli</taxon>
        <taxon>Bacillales</taxon>
        <taxon>Bacillaceae</taxon>
        <taxon>Mesobacillus</taxon>
    </lineage>
</organism>
<accession>A0A0A8XBC2</accession>
<dbReference type="GO" id="GO:0005886">
    <property type="term" value="C:plasma membrane"/>
    <property type="evidence" value="ECO:0007669"/>
    <property type="project" value="UniProtKB-SubCell"/>
</dbReference>
<keyword evidence="9" id="KW-1185">Reference proteome</keyword>
<dbReference type="Gene3D" id="3.30.70.120">
    <property type="match status" value="1"/>
</dbReference>
<feature type="transmembrane region" description="Helical" evidence="6">
    <location>
        <begin position="110"/>
        <end position="129"/>
    </location>
</feature>
<feature type="domain" description="DUF2179" evidence="7">
    <location>
        <begin position="225"/>
        <end position="279"/>
    </location>
</feature>
<evidence type="ECO:0000256" key="3">
    <source>
        <dbReference type="ARBA" id="ARBA00022692"/>
    </source>
</evidence>
<dbReference type="CDD" id="cd16380">
    <property type="entry name" value="YitT_C"/>
    <property type="match status" value="1"/>
</dbReference>
<dbReference type="OrthoDB" id="265478at2"/>
<evidence type="ECO:0000256" key="1">
    <source>
        <dbReference type="ARBA" id="ARBA00004651"/>
    </source>
</evidence>
<evidence type="ECO:0000313" key="9">
    <source>
        <dbReference type="Proteomes" id="UP000031014"/>
    </source>
</evidence>